<proteinExistence type="predicted"/>
<accession>Q2RI20</accession>
<keyword evidence="1" id="KW-0812">Transmembrane</keyword>
<dbReference type="KEGG" id="mta:Moth_1616"/>
<keyword evidence="1" id="KW-1133">Transmembrane helix</keyword>
<feature type="transmembrane region" description="Helical" evidence="1">
    <location>
        <begin position="36"/>
        <end position="54"/>
    </location>
</feature>
<dbReference type="EMBL" id="CP000232">
    <property type="protein sequence ID" value="ABC19919.1"/>
    <property type="molecule type" value="Genomic_DNA"/>
</dbReference>
<dbReference type="HOGENOM" id="CLU_2260575_0_0_9"/>
<evidence type="ECO:0000313" key="2">
    <source>
        <dbReference type="EMBL" id="ABC19919.1"/>
    </source>
</evidence>
<organism evidence="2">
    <name type="scientific">Moorella thermoacetica (strain ATCC 39073 / JCM 9320)</name>
    <dbReference type="NCBI Taxonomy" id="264732"/>
    <lineage>
        <taxon>Bacteria</taxon>
        <taxon>Bacillati</taxon>
        <taxon>Bacillota</taxon>
        <taxon>Clostridia</taxon>
        <taxon>Neomoorellales</taxon>
        <taxon>Neomoorellaceae</taxon>
        <taxon>Neomoorella</taxon>
    </lineage>
</organism>
<dbReference type="STRING" id="264732.Moth_1616"/>
<dbReference type="PATRIC" id="fig|264732.11.peg.1749"/>
<gene>
    <name evidence="2" type="ordered locus">Moth_1616</name>
</gene>
<keyword evidence="1" id="KW-0472">Membrane</keyword>
<feature type="transmembrane region" description="Helical" evidence="1">
    <location>
        <begin position="74"/>
        <end position="98"/>
    </location>
</feature>
<name>Q2RI20_MOOTA</name>
<dbReference type="AlphaFoldDB" id="Q2RI20"/>
<feature type="transmembrane region" description="Helical" evidence="1">
    <location>
        <begin position="6"/>
        <end position="24"/>
    </location>
</feature>
<sequence>MGLVSNIVILILTSWGIYVCYTRIKNNIIYRYGIRFFMLVTVSYIIKLIIYFSIPKLGLFLRGIDVSYSNIAMIIFLIKLPSILFLLVAFIVLIVGFYRYMKA</sequence>
<evidence type="ECO:0000256" key="1">
    <source>
        <dbReference type="SAM" id="Phobius"/>
    </source>
</evidence>
<dbReference type="OrthoDB" id="9883223at2"/>
<dbReference type="EnsemblBacteria" id="ABC19919">
    <property type="protein sequence ID" value="ABC19919"/>
    <property type="gene ID" value="Moth_1616"/>
</dbReference>
<protein>
    <submittedName>
        <fullName evidence="2">Uncharacterized protein</fullName>
    </submittedName>
</protein>
<reference evidence="2" key="1">
    <citation type="submission" date="2005-12" db="EMBL/GenBank/DDBJ databases">
        <title>Complete sequence of Moorella thermoacetica ATCC 39073.</title>
        <authorList>
            <consortium name="US DOE Joint Genome Institute"/>
            <person name="Copeland A."/>
            <person name="Lucas S."/>
            <person name="Lapidus A."/>
            <person name="Barry K."/>
            <person name="Detter J.C."/>
            <person name="Glavina T."/>
            <person name="Hammon N."/>
            <person name="Israni S."/>
            <person name="Pitluck S."/>
            <person name="Chertkov O."/>
            <person name="Saunders E.H."/>
            <person name="Brettin T."/>
            <person name="Bruce D."/>
            <person name="Han C."/>
            <person name="Tapia R."/>
            <person name="Gilna P."/>
            <person name="Schmutz J."/>
            <person name="Larimer F."/>
            <person name="Land M."/>
            <person name="Kyrpides N."/>
            <person name="Anderson I."/>
            <person name="Richardson P."/>
            <person name="Ragsdale S."/>
        </authorList>
    </citation>
    <scope>NUCLEOTIDE SEQUENCE</scope>
    <source>
        <strain evidence="2">ATCC 39073</strain>
    </source>
</reference>